<dbReference type="InterPro" id="IPR003609">
    <property type="entry name" value="Pan_app"/>
</dbReference>
<dbReference type="Gene3D" id="2.90.10.10">
    <property type="entry name" value="Bulb-type lectin domain"/>
    <property type="match status" value="1"/>
</dbReference>
<proteinExistence type="predicted"/>
<dbReference type="PANTHER" id="PTHR32444">
    <property type="entry name" value="BULB-TYPE LECTIN DOMAIN-CONTAINING PROTEIN"/>
    <property type="match status" value="1"/>
</dbReference>
<evidence type="ECO:0000313" key="8">
    <source>
        <dbReference type="Proteomes" id="UP001202328"/>
    </source>
</evidence>
<name>A0AAD4XQT4_9MAGN</name>
<dbReference type="CDD" id="cd00028">
    <property type="entry name" value="B_lectin"/>
    <property type="match status" value="1"/>
</dbReference>
<dbReference type="Pfam" id="PF08276">
    <property type="entry name" value="PAN_2"/>
    <property type="match status" value="1"/>
</dbReference>
<dbReference type="PROSITE" id="PS50948">
    <property type="entry name" value="PAN"/>
    <property type="match status" value="1"/>
</dbReference>
<accession>A0AAD4XQT4</accession>
<dbReference type="AlphaFoldDB" id="A0AAD4XQT4"/>
<keyword evidence="3" id="KW-0812">Transmembrane</keyword>
<organism evidence="7 8">
    <name type="scientific">Papaver atlanticum</name>
    <dbReference type="NCBI Taxonomy" id="357466"/>
    <lineage>
        <taxon>Eukaryota</taxon>
        <taxon>Viridiplantae</taxon>
        <taxon>Streptophyta</taxon>
        <taxon>Embryophyta</taxon>
        <taxon>Tracheophyta</taxon>
        <taxon>Spermatophyta</taxon>
        <taxon>Magnoliopsida</taxon>
        <taxon>Ranunculales</taxon>
        <taxon>Papaveraceae</taxon>
        <taxon>Papaveroideae</taxon>
        <taxon>Papaver</taxon>
    </lineage>
</organism>
<sequence>MDTIKNNSWLFFSILVFGFAMCGKPYHTIAADTISYGDSLTGDQTIISRGDRFVLGFFKPGTSQNYYIGIWYSYNEVSVQTVVWVANRDAPLLDPSTSKLTLLDGNLVLLSGYSNSPIWSTSLASSSLNTTEVVLGDDGNLVLRDRSNPSVVIWQSFDYPTDTWLPGGKIGFNKKTNQSQMLTSWRSREDPATGFYSLKSNGTNQYFIYWNNSEEIWKSGEWDEKLKTFSSTPFLSSNSIYYYNYISNVNESYFTYNFYNKSTISRYVMDLSGQTKQFLWLESTRNWTVVWVEPKRLCDVHSICGPFGNCNQDTQKCECLPGFAPRSLTDWSLQDTSGGCVRTMPLRCGSTDGFSPVSTSNLPDNPQLSPEINSAEECKSACEAKCSCNAYTFDRQCQLWEGDIMNFNQLSSSERPATFYLRRAAAEIGSPVPVSTAEVRKRNALVWKIGVPVFILVATIMGVSGYIYQSKRNKANRRGGLKGLQGVLAELLKSKATYNDSPNTNMFDDGKTEGETQELQIFNLACLTLATNNFCWENKLGEGGFGPVYK</sequence>
<evidence type="ECO:0000259" key="5">
    <source>
        <dbReference type="PROSITE" id="PS50927"/>
    </source>
</evidence>
<dbReference type="InterPro" id="IPR001480">
    <property type="entry name" value="Bulb-type_lectin_dom"/>
</dbReference>
<dbReference type="EMBL" id="JAJJMB010005516">
    <property type="protein sequence ID" value="KAI3938615.1"/>
    <property type="molecule type" value="Genomic_DNA"/>
</dbReference>
<keyword evidence="1 4" id="KW-0732">Signal</keyword>
<dbReference type="Pfam" id="PF01453">
    <property type="entry name" value="B_lectin"/>
    <property type="match status" value="1"/>
</dbReference>
<dbReference type="InterPro" id="IPR036426">
    <property type="entry name" value="Bulb-type_lectin_dom_sf"/>
</dbReference>
<evidence type="ECO:0000256" key="2">
    <source>
        <dbReference type="ARBA" id="ARBA00023157"/>
    </source>
</evidence>
<evidence type="ECO:0000256" key="1">
    <source>
        <dbReference type="ARBA" id="ARBA00022729"/>
    </source>
</evidence>
<evidence type="ECO:0000259" key="6">
    <source>
        <dbReference type="PROSITE" id="PS50948"/>
    </source>
</evidence>
<feature type="chain" id="PRO_5042193089" evidence="4">
    <location>
        <begin position="23"/>
        <end position="550"/>
    </location>
</feature>
<feature type="domain" description="Bulb-type lectin" evidence="5">
    <location>
        <begin position="31"/>
        <end position="156"/>
    </location>
</feature>
<evidence type="ECO:0000313" key="7">
    <source>
        <dbReference type="EMBL" id="KAI3938615.1"/>
    </source>
</evidence>
<reference evidence="7" key="1">
    <citation type="submission" date="2022-04" db="EMBL/GenBank/DDBJ databases">
        <title>A functionally conserved STORR gene fusion in Papaver species that diverged 16.8 million years ago.</title>
        <authorList>
            <person name="Catania T."/>
        </authorList>
    </citation>
    <scope>NUCLEOTIDE SEQUENCE</scope>
    <source>
        <strain evidence="7">S-188037</strain>
    </source>
</reference>
<evidence type="ECO:0000256" key="4">
    <source>
        <dbReference type="SAM" id="SignalP"/>
    </source>
</evidence>
<dbReference type="Gene3D" id="3.30.200.20">
    <property type="entry name" value="Phosphorylase Kinase, domain 1"/>
    <property type="match status" value="1"/>
</dbReference>
<dbReference type="Pfam" id="PF00954">
    <property type="entry name" value="S_locus_glycop"/>
    <property type="match status" value="1"/>
</dbReference>
<dbReference type="SMART" id="SM00108">
    <property type="entry name" value="B_lectin"/>
    <property type="match status" value="1"/>
</dbReference>
<keyword evidence="3" id="KW-1133">Transmembrane helix</keyword>
<dbReference type="Proteomes" id="UP001202328">
    <property type="component" value="Unassembled WGS sequence"/>
</dbReference>
<protein>
    <submittedName>
        <fullName evidence="7">Uncharacterized protein</fullName>
    </submittedName>
</protein>
<dbReference type="SMART" id="SM00473">
    <property type="entry name" value="PAN_AP"/>
    <property type="match status" value="1"/>
</dbReference>
<dbReference type="SUPFAM" id="SSF51110">
    <property type="entry name" value="alpha-D-mannose-specific plant lectins"/>
    <property type="match status" value="1"/>
</dbReference>
<feature type="transmembrane region" description="Helical" evidence="3">
    <location>
        <begin position="445"/>
        <end position="468"/>
    </location>
</feature>
<dbReference type="CDD" id="cd01098">
    <property type="entry name" value="PAN_AP_plant"/>
    <property type="match status" value="1"/>
</dbReference>
<dbReference type="PANTHER" id="PTHR32444:SF247">
    <property type="entry name" value="OS01G0958200 PROTEIN"/>
    <property type="match status" value="1"/>
</dbReference>
<dbReference type="InterPro" id="IPR000858">
    <property type="entry name" value="S_locus_glycoprot_dom"/>
</dbReference>
<keyword evidence="8" id="KW-1185">Reference proteome</keyword>
<feature type="signal peptide" evidence="4">
    <location>
        <begin position="1"/>
        <end position="22"/>
    </location>
</feature>
<comment type="caution">
    <text evidence="7">The sequence shown here is derived from an EMBL/GenBank/DDBJ whole genome shotgun (WGS) entry which is preliminary data.</text>
</comment>
<feature type="non-terminal residue" evidence="7">
    <location>
        <position position="550"/>
    </location>
</feature>
<feature type="domain" description="Apple" evidence="6">
    <location>
        <begin position="348"/>
        <end position="424"/>
    </location>
</feature>
<gene>
    <name evidence="7" type="ORF">MKW98_016120</name>
</gene>
<dbReference type="PROSITE" id="PS50927">
    <property type="entry name" value="BULB_LECTIN"/>
    <property type="match status" value="1"/>
</dbReference>
<keyword evidence="2" id="KW-1015">Disulfide bond</keyword>
<evidence type="ECO:0000256" key="3">
    <source>
        <dbReference type="SAM" id="Phobius"/>
    </source>
</evidence>
<keyword evidence="3" id="KW-0472">Membrane</keyword>
<dbReference type="GO" id="GO:0048544">
    <property type="term" value="P:recognition of pollen"/>
    <property type="evidence" value="ECO:0007669"/>
    <property type="project" value="InterPro"/>
</dbReference>
<dbReference type="FunFam" id="2.90.10.10:FF:000002">
    <property type="entry name" value="Serine/threonine-protein kinase"/>
    <property type="match status" value="1"/>
</dbReference>